<feature type="transmembrane region" description="Helical" evidence="9">
    <location>
        <begin position="142"/>
        <end position="159"/>
    </location>
</feature>
<evidence type="ECO:0000256" key="4">
    <source>
        <dbReference type="ARBA" id="ARBA00022692"/>
    </source>
</evidence>
<dbReference type="AlphaFoldDB" id="A0A081BKI9"/>
<dbReference type="PANTHER" id="PTHR42865:SF8">
    <property type="entry name" value="SERINE_THREONINE TRANSPORTER SSTT"/>
    <property type="match status" value="1"/>
</dbReference>
<dbReference type="InterPro" id="IPR023025">
    <property type="entry name" value="Ser_Thr_transp_SstT"/>
</dbReference>
<keyword evidence="4 9" id="KW-0812">Transmembrane</keyword>
<dbReference type="PANTHER" id="PTHR42865">
    <property type="entry name" value="PROTON/GLUTAMATE-ASPARTATE SYMPORTER"/>
    <property type="match status" value="1"/>
</dbReference>
<keyword evidence="6 9" id="KW-0029">Amino-acid transport</keyword>
<feature type="transmembrane region" description="Helical" evidence="9">
    <location>
        <begin position="74"/>
        <end position="97"/>
    </location>
</feature>
<dbReference type="Proteomes" id="UP000028700">
    <property type="component" value="Unassembled WGS sequence"/>
</dbReference>
<sequence length="434" mass="45832">MWERYTRISLIQRISVGIIIGAILGVIVPTWTGIGILGDVFVNSLKAVAPLLVFFLIMSSLSRHEEGTKTHMRTIVSLYIAATLAAAFVAIAASYLFPVEIVLPKSAASGVPAAPKGFSAVITQIINSAIDNPIKSLVEGNYLSLLVWASLIGLALRPLNKATKQAVSDFAAAITSVIQFIIQLAPFGIIGLVFRSVSETGLSGLARYGQLILLIAGSMIFVSLVVYPAMVWFMTRQNPYPLTFYALCESGVSAFFTRSSAVNIPINMELSRRLGLNEKTYAISIPLGASANTGGAAMTISIMTLATAYTLGIHVSFPLAFILCLLTSISAAGASGIAGGSLLLIPLACSLFGISNDVAMQVVGVGFIIGVIQDSVETAVNVSSDLIFTATAEYADLRREGKPVNIKEQVRKAKLVSGNARDIASEALENPAGR</sequence>
<evidence type="ECO:0000256" key="9">
    <source>
        <dbReference type="HAMAP-Rule" id="MF_01582"/>
    </source>
</evidence>
<evidence type="ECO:0000313" key="10">
    <source>
        <dbReference type="EMBL" id="GAK48557.1"/>
    </source>
</evidence>
<feature type="transmembrane region" description="Helical" evidence="9">
    <location>
        <begin position="319"/>
        <end position="345"/>
    </location>
</feature>
<dbReference type="NCBIfam" id="NF010151">
    <property type="entry name" value="PRK13628.1"/>
    <property type="match status" value="1"/>
</dbReference>
<dbReference type="HAMAP" id="MF_01582">
    <property type="entry name" value="Ser_Thr_transp_SstT"/>
    <property type="match status" value="1"/>
</dbReference>
<evidence type="ECO:0000313" key="11">
    <source>
        <dbReference type="Proteomes" id="UP000028700"/>
    </source>
</evidence>
<dbReference type="InterPro" id="IPR036458">
    <property type="entry name" value="Na:dicarbo_symporter_sf"/>
</dbReference>
<keyword evidence="11" id="KW-1185">Reference proteome</keyword>
<comment type="subcellular location">
    <subcellularLocation>
        <location evidence="9">Cell membrane</location>
        <topology evidence="9">Multi-pass membrane protein</topology>
    </subcellularLocation>
    <subcellularLocation>
        <location evidence="1">Membrane</location>
        <topology evidence="1">Multi-pass membrane protein</topology>
    </subcellularLocation>
</comment>
<keyword evidence="8 9" id="KW-0472">Membrane</keyword>
<comment type="function">
    <text evidence="9">Involved in the import of serine and threonine into the cell, with the concomitant import of sodium (symport system).</text>
</comment>
<feature type="transmembrane region" description="Helical" evidence="9">
    <location>
        <begin position="40"/>
        <end position="62"/>
    </location>
</feature>
<evidence type="ECO:0000256" key="2">
    <source>
        <dbReference type="ARBA" id="ARBA00022448"/>
    </source>
</evidence>
<name>A0A081BKI9_9LACO</name>
<dbReference type="GO" id="GO:0005886">
    <property type="term" value="C:plasma membrane"/>
    <property type="evidence" value="ECO:0007669"/>
    <property type="project" value="UniProtKB-SubCell"/>
</dbReference>
<evidence type="ECO:0000256" key="1">
    <source>
        <dbReference type="ARBA" id="ARBA00004141"/>
    </source>
</evidence>
<gene>
    <name evidence="9" type="primary">sstT</name>
    <name evidence="10" type="ORF">LOSG293_370150</name>
</gene>
<dbReference type="GO" id="GO:0032329">
    <property type="term" value="P:serine transport"/>
    <property type="evidence" value="ECO:0007669"/>
    <property type="project" value="InterPro"/>
</dbReference>
<dbReference type="GO" id="GO:0005295">
    <property type="term" value="F:neutral L-amino acid:sodium symporter activity"/>
    <property type="evidence" value="ECO:0007669"/>
    <property type="project" value="TreeGrafter"/>
</dbReference>
<dbReference type="Pfam" id="PF00375">
    <property type="entry name" value="SDF"/>
    <property type="match status" value="1"/>
</dbReference>
<evidence type="ECO:0000256" key="6">
    <source>
        <dbReference type="ARBA" id="ARBA00022970"/>
    </source>
</evidence>
<feature type="transmembrane region" description="Helical" evidence="9">
    <location>
        <begin position="206"/>
        <end position="230"/>
    </location>
</feature>
<comment type="caution">
    <text evidence="9">Lacks conserved residue(s) required for the propagation of feature annotation.</text>
</comment>
<organism evidence="10 11">
    <name type="scientific">Secundilactobacillus oryzae JCM 18671</name>
    <dbReference type="NCBI Taxonomy" id="1291743"/>
    <lineage>
        <taxon>Bacteria</taxon>
        <taxon>Bacillati</taxon>
        <taxon>Bacillota</taxon>
        <taxon>Bacilli</taxon>
        <taxon>Lactobacillales</taxon>
        <taxon>Lactobacillaceae</taxon>
        <taxon>Secundilactobacillus</taxon>
    </lineage>
</organism>
<dbReference type="GO" id="GO:0015826">
    <property type="term" value="P:threonine transport"/>
    <property type="evidence" value="ECO:0007669"/>
    <property type="project" value="InterPro"/>
</dbReference>
<protein>
    <recommendedName>
        <fullName evidence="9">Serine/threonine transporter SstT</fullName>
    </recommendedName>
    <alternativeName>
        <fullName evidence="9">Na(+)/serine-threonine symporter</fullName>
    </alternativeName>
</protein>
<comment type="caution">
    <text evidence="10">The sequence shown here is derived from an EMBL/GenBank/DDBJ whole genome shotgun (WGS) entry which is preliminary data.</text>
</comment>
<comment type="catalytic activity">
    <reaction evidence="9">
        <text>L-threonine(in) + Na(+)(in) = L-threonine(out) + Na(+)(out)</text>
        <dbReference type="Rhea" id="RHEA:69999"/>
        <dbReference type="ChEBI" id="CHEBI:29101"/>
        <dbReference type="ChEBI" id="CHEBI:57926"/>
    </reaction>
</comment>
<dbReference type="EMBL" id="BBJM01000037">
    <property type="protein sequence ID" value="GAK48557.1"/>
    <property type="molecule type" value="Genomic_DNA"/>
</dbReference>
<accession>A0A081BKI9</accession>
<dbReference type="OrthoDB" id="9768885at2"/>
<dbReference type="SUPFAM" id="SSF118215">
    <property type="entry name" value="Proton glutamate symport protein"/>
    <property type="match status" value="1"/>
</dbReference>
<keyword evidence="3 9" id="KW-1003">Cell membrane</keyword>
<comment type="similarity">
    <text evidence="9">Belongs to the dicarboxylate/amino acid:cation symporter (DAACS) (TC 2.A.23) family.</text>
</comment>
<evidence type="ECO:0000256" key="8">
    <source>
        <dbReference type="ARBA" id="ARBA00023136"/>
    </source>
</evidence>
<reference evidence="10" key="1">
    <citation type="journal article" date="2014" name="Genome Announc.">
        <title>Draft Genome Sequence of Lactobacillus oryzae Strain SG293T.</title>
        <authorList>
            <person name="Tanizawa Y."/>
            <person name="Fujisawa T."/>
            <person name="Mochizuki T."/>
            <person name="Kaminuma E."/>
            <person name="Nakamura Y."/>
            <person name="Tohno M."/>
        </authorList>
    </citation>
    <scope>NUCLEOTIDE SEQUENCE [LARGE SCALE GENOMIC DNA]</scope>
    <source>
        <strain evidence="10">SG293</strain>
    </source>
</reference>
<keyword evidence="7 9" id="KW-1133">Transmembrane helix</keyword>
<evidence type="ECO:0000256" key="5">
    <source>
        <dbReference type="ARBA" id="ARBA00022847"/>
    </source>
</evidence>
<dbReference type="Gene3D" id="1.10.3860.10">
    <property type="entry name" value="Sodium:dicarboxylate symporter"/>
    <property type="match status" value="1"/>
</dbReference>
<comment type="catalytic activity">
    <reaction evidence="9">
        <text>L-serine(in) + Na(+)(in) = L-serine(out) + Na(+)(out)</text>
        <dbReference type="Rhea" id="RHEA:29575"/>
        <dbReference type="ChEBI" id="CHEBI:29101"/>
        <dbReference type="ChEBI" id="CHEBI:33384"/>
    </reaction>
</comment>
<dbReference type="InterPro" id="IPR001991">
    <property type="entry name" value="Na-dicarboxylate_symporter"/>
</dbReference>
<feature type="transmembrane region" description="Helical" evidence="9">
    <location>
        <begin position="171"/>
        <end position="194"/>
    </location>
</feature>
<proteinExistence type="inferred from homology"/>
<feature type="transmembrane region" description="Helical" evidence="9">
    <location>
        <begin position="14"/>
        <end position="34"/>
    </location>
</feature>
<dbReference type="eggNOG" id="COG3633">
    <property type="taxonomic scope" value="Bacteria"/>
</dbReference>
<evidence type="ECO:0000256" key="7">
    <source>
        <dbReference type="ARBA" id="ARBA00022989"/>
    </source>
</evidence>
<evidence type="ECO:0000256" key="3">
    <source>
        <dbReference type="ARBA" id="ARBA00022475"/>
    </source>
</evidence>
<dbReference type="RefSeq" id="WP_034529298.1">
    <property type="nucleotide sequence ID" value="NZ_BBJM01000037.1"/>
</dbReference>
<keyword evidence="2 9" id="KW-0813">Transport</keyword>
<dbReference type="PRINTS" id="PR00173">
    <property type="entry name" value="EDTRNSPORT"/>
</dbReference>
<keyword evidence="5 9" id="KW-0769">Symport</keyword>